<keyword evidence="11" id="KW-0902">Two-component regulatory system</keyword>
<keyword evidence="5 16" id="KW-0808">Transferase</keyword>
<evidence type="ECO:0000256" key="5">
    <source>
        <dbReference type="ARBA" id="ARBA00022679"/>
    </source>
</evidence>
<evidence type="ECO:0000256" key="12">
    <source>
        <dbReference type="ARBA" id="ARBA00023136"/>
    </source>
</evidence>
<evidence type="ECO:0000256" key="13">
    <source>
        <dbReference type="SAM" id="MobiDB-lite"/>
    </source>
</evidence>
<feature type="transmembrane region" description="Helical" evidence="14">
    <location>
        <begin position="66"/>
        <end position="84"/>
    </location>
</feature>
<dbReference type="Gene3D" id="3.30.565.10">
    <property type="entry name" value="Histidine kinase-like ATPase, C-terminal domain"/>
    <property type="match status" value="1"/>
</dbReference>
<keyword evidence="8 16" id="KW-0418">Kinase</keyword>
<dbReference type="InterPro" id="IPR003594">
    <property type="entry name" value="HATPase_dom"/>
</dbReference>
<organism evidence="16 17">
    <name type="scientific">Nitratireductor thuwali</name>
    <dbReference type="NCBI Taxonomy" id="2267699"/>
    <lineage>
        <taxon>Bacteria</taxon>
        <taxon>Pseudomonadati</taxon>
        <taxon>Pseudomonadota</taxon>
        <taxon>Alphaproteobacteria</taxon>
        <taxon>Hyphomicrobiales</taxon>
        <taxon>Phyllobacteriaceae</taxon>
        <taxon>Nitratireductor</taxon>
    </lineage>
</organism>
<dbReference type="Pfam" id="PF02518">
    <property type="entry name" value="HATPase_c"/>
    <property type="match status" value="1"/>
</dbReference>
<feature type="compositionally biased region" description="Basic and acidic residues" evidence="13">
    <location>
        <begin position="314"/>
        <end position="323"/>
    </location>
</feature>
<dbReference type="EC" id="2.7.13.3" evidence="3"/>
<dbReference type="SUPFAM" id="SSF55874">
    <property type="entry name" value="ATPase domain of HSP90 chaperone/DNA topoisomerase II/histidine kinase"/>
    <property type="match status" value="1"/>
</dbReference>
<evidence type="ECO:0000256" key="6">
    <source>
        <dbReference type="ARBA" id="ARBA00022692"/>
    </source>
</evidence>
<keyword evidence="17" id="KW-1185">Reference proteome</keyword>
<dbReference type="Pfam" id="PF07568">
    <property type="entry name" value="HisKA_2"/>
    <property type="match status" value="1"/>
</dbReference>
<dbReference type="InterPro" id="IPR011495">
    <property type="entry name" value="Sig_transdc_His_kin_sub2_dim/P"/>
</dbReference>
<reference evidence="16 17" key="1">
    <citation type="submission" date="2018-07" db="EMBL/GenBank/DDBJ databases">
        <title>Genome sequence of Nitratireductor thuwali#1536.</title>
        <authorList>
            <person name="Michoud G."/>
            <person name="Merlino G."/>
            <person name="Sefrji F.O."/>
            <person name="Daffonchio D."/>
        </authorList>
    </citation>
    <scope>NUCLEOTIDE SEQUENCE [LARGE SCALE GENOMIC DNA]</scope>
    <source>
        <strain evidence="17">Nit1536</strain>
    </source>
</reference>
<dbReference type="Pfam" id="PF13493">
    <property type="entry name" value="DUF4118"/>
    <property type="match status" value="1"/>
</dbReference>
<dbReference type="PRINTS" id="PR00344">
    <property type="entry name" value="BCTRLSENSOR"/>
</dbReference>
<sequence length="339" mass="37165">MDWLLNEPLPTRSWPIWVRYVSTLLLVSAVIALDLWIWPRANAYPFLFCMFAVVAAALLFDRGSGFVALGLCIIALAFLSLEPFNDLAIAQERDVLALFLFSVIGVLTASATEIMHLAVHRLHVGNKLLAKSEREKDILLRDCNHRTRNHLAVLASLARLQEHEAKEPAARAALASIGARVQVMVRVHERLMQVGGKAVVDTHSFIVDLCDDLRDSLMGMRPIGLTVEAESHEIPQTSAVSIGLCINELLTNALKYAFPDDKPGTVGVVFAREGDEYRLTVTDDGVGLIEDGEAKSGGLGRRLVRSLAAQHHGSFEIGRRKDGPGTSASVRVPVERVPR</sequence>
<dbReference type="PROSITE" id="PS50109">
    <property type="entry name" value="HIS_KIN"/>
    <property type="match status" value="1"/>
</dbReference>
<dbReference type="InterPro" id="IPR005467">
    <property type="entry name" value="His_kinase_dom"/>
</dbReference>
<dbReference type="InterPro" id="IPR036890">
    <property type="entry name" value="HATPase_C_sf"/>
</dbReference>
<dbReference type="InterPro" id="IPR025201">
    <property type="entry name" value="KdpD_TM"/>
</dbReference>
<gene>
    <name evidence="16" type="ORF">NTH_03662</name>
</gene>
<dbReference type="SMART" id="SM00387">
    <property type="entry name" value="HATPase_c"/>
    <property type="match status" value="1"/>
</dbReference>
<dbReference type="Gene3D" id="1.20.120.620">
    <property type="entry name" value="Backbone structure of the membrane domain of e. Coli histidine kinase receptor kdpd"/>
    <property type="match status" value="1"/>
</dbReference>
<dbReference type="PANTHER" id="PTHR41523">
    <property type="entry name" value="TWO-COMPONENT SYSTEM SENSOR PROTEIN"/>
    <property type="match status" value="1"/>
</dbReference>
<dbReference type="Proteomes" id="UP001342418">
    <property type="component" value="Chromosome"/>
</dbReference>
<feature type="transmembrane region" description="Helical" evidence="14">
    <location>
        <begin position="96"/>
        <end position="119"/>
    </location>
</feature>
<evidence type="ECO:0000313" key="16">
    <source>
        <dbReference type="EMBL" id="UUP19171.1"/>
    </source>
</evidence>
<comment type="subcellular location">
    <subcellularLocation>
        <location evidence="2">Membrane</location>
        <topology evidence="2">Multi-pass membrane protein</topology>
    </subcellularLocation>
</comment>
<name>A0ABY5MPG6_9HYPH</name>
<evidence type="ECO:0000313" key="17">
    <source>
        <dbReference type="Proteomes" id="UP001342418"/>
    </source>
</evidence>
<evidence type="ECO:0000256" key="2">
    <source>
        <dbReference type="ARBA" id="ARBA00004141"/>
    </source>
</evidence>
<keyword evidence="4" id="KW-0597">Phosphoprotein</keyword>
<evidence type="ECO:0000256" key="8">
    <source>
        <dbReference type="ARBA" id="ARBA00022777"/>
    </source>
</evidence>
<keyword evidence="9" id="KW-0067">ATP-binding</keyword>
<dbReference type="InterPro" id="IPR038318">
    <property type="entry name" value="KdpD_sf"/>
</dbReference>
<comment type="catalytic activity">
    <reaction evidence="1">
        <text>ATP + protein L-histidine = ADP + protein N-phospho-L-histidine.</text>
        <dbReference type="EC" id="2.7.13.3"/>
    </reaction>
</comment>
<evidence type="ECO:0000256" key="3">
    <source>
        <dbReference type="ARBA" id="ARBA00012438"/>
    </source>
</evidence>
<evidence type="ECO:0000256" key="1">
    <source>
        <dbReference type="ARBA" id="ARBA00000085"/>
    </source>
</evidence>
<evidence type="ECO:0000256" key="9">
    <source>
        <dbReference type="ARBA" id="ARBA00022840"/>
    </source>
</evidence>
<dbReference type="GO" id="GO:0004673">
    <property type="term" value="F:protein histidine kinase activity"/>
    <property type="evidence" value="ECO:0007669"/>
    <property type="project" value="UniProtKB-EC"/>
</dbReference>
<proteinExistence type="predicted"/>
<feature type="domain" description="Histidine kinase" evidence="15">
    <location>
        <begin position="142"/>
        <end position="336"/>
    </location>
</feature>
<keyword evidence="7" id="KW-0547">Nucleotide-binding</keyword>
<dbReference type="InterPro" id="IPR004358">
    <property type="entry name" value="Sig_transdc_His_kin-like_C"/>
</dbReference>
<protein>
    <recommendedName>
        <fullName evidence="3">histidine kinase</fullName>
        <ecNumber evidence="3">2.7.13.3</ecNumber>
    </recommendedName>
</protein>
<keyword evidence="10 14" id="KW-1133">Transmembrane helix</keyword>
<evidence type="ECO:0000256" key="7">
    <source>
        <dbReference type="ARBA" id="ARBA00022741"/>
    </source>
</evidence>
<feature type="transmembrane region" description="Helical" evidence="14">
    <location>
        <begin position="43"/>
        <end position="60"/>
    </location>
</feature>
<dbReference type="EMBL" id="CP030941">
    <property type="protein sequence ID" value="UUP19171.1"/>
    <property type="molecule type" value="Genomic_DNA"/>
</dbReference>
<dbReference type="PANTHER" id="PTHR41523:SF8">
    <property type="entry name" value="ETHYLENE RESPONSE SENSOR PROTEIN"/>
    <property type="match status" value="1"/>
</dbReference>
<evidence type="ECO:0000259" key="15">
    <source>
        <dbReference type="PROSITE" id="PS50109"/>
    </source>
</evidence>
<evidence type="ECO:0000256" key="11">
    <source>
        <dbReference type="ARBA" id="ARBA00023012"/>
    </source>
</evidence>
<keyword evidence="12 14" id="KW-0472">Membrane</keyword>
<feature type="transmembrane region" description="Helical" evidence="14">
    <location>
        <begin position="16"/>
        <end position="36"/>
    </location>
</feature>
<evidence type="ECO:0000256" key="14">
    <source>
        <dbReference type="SAM" id="Phobius"/>
    </source>
</evidence>
<accession>A0ABY5MPG6</accession>
<keyword evidence="6 14" id="KW-0812">Transmembrane</keyword>
<feature type="region of interest" description="Disordered" evidence="13">
    <location>
        <begin position="314"/>
        <end position="339"/>
    </location>
</feature>
<evidence type="ECO:0000256" key="4">
    <source>
        <dbReference type="ARBA" id="ARBA00022553"/>
    </source>
</evidence>
<evidence type="ECO:0000256" key="10">
    <source>
        <dbReference type="ARBA" id="ARBA00022989"/>
    </source>
</evidence>